<dbReference type="PANTHER" id="PTHR34835:SF90">
    <property type="entry name" value="AMINOTRANSFERASE-LIKE PLANT MOBILE DOMAIN-CONTAINING PROTEIN"/>
    <property type="match status" value="1"/>
</dbReference>
<dbReference type="Gene3D" id="3.40.395.10">
    <property type="entry name" value="Adenoviral Proteinase, Chain A"/>
    <property type="match status" value="1"/>
</dbReference>
<keyword evidence="2" id="KW-0378">Hydrolase</keyword>
<feature type="region of interest" description="Disordered" evidence="1">
    <location>
        <begin position="63"/>
        <end position="82"/>
    </location>
</feature>
<dbReference type="GO" id="GO:0006508">
    <property type="term" value="P:proteolysis"/>
    <property type="evidence" value="ECO:0007669"/>
    <property type="project" value="UniProtKB-KW"/>
</dbReference>
<sequence length="1067" mass="122615">MTASSPSPTLGHMIDEGLLRLMRLRVPTHTKKKDAPPKRSRTINSDDNVLFDSDEATEYATQLSIDEHQQQEKESRTKHRHSGINIQKQVNKEVDEGYKHKKVKLKAKENLMLKIVGSKRKFEDDTYEDDVTSTFSKGKKKKKCKSSSKKNDGKKRKVKDKVRKSIRTRTTPTSLFSAMCILNPDRKKCIRDMGFGSMIGMAIHEIPGVLGLYVMKNLDTEKNELLLSDSSILVNSQSVHDILGIPISGRSIESLEPRSHDDPFIREWKSQFGNKSKIRPNDISDVIISTNDSGRLFMMNFLMLFANTMGMCETSGDCNMYILKKIRDDVCVAELDWCSYIMNCLKESKNKWVNPVKHHYTGPLTFMILLYLHSTRCDHFDVIRQTPAIRYWKSGQMTYREKLEIEEYGGFGRMPKHEDEAIKLQSEDFVKMIEDKLYNIRQDVMYVREILNEGLTQYPDSKKLNLVRKSQIEEDGTENVDTTGKDNESDSPALSDGDNQKNDFRVMFHKKCGNFFKNKECDDAEGDAVRLTEVEDVDINKKGVDSINEGDALGLAKVEGVDISEKVEKENQQIGNEESSSQMDEDSVNPSLNEDDKVGDSSHATVVDSVIEVDAATEEAEDVDMNENVENEKKKMATKNQVLRILGDAAIETENVDINEKVENKKQNNSNEESIIETENVDINEKVENKKQKNSNEESSSLDFVYPSLNEDDKVGDSPHSTCVDYVIGEDIDSQQTLEGNFKESEDFDDVKHDVYNGPDLRSPYEYLPVDVKMPLTDVEKIIADTLFAMTRSKMDIIFKSQGGLELNHLEMETLTPTLMASSNVIDVWAELLNILEVYKDESFPLRYYFKISVYIPEYYIGKYEDDEKLALFIAKMKESFNEDEKLMSLQNFQMVFFPVCHEYHIYLICVDFNKGSIHLIDNSSNGTDHKNQRYKGIPQAIIKVFVQYLYHVKHAKAEAIEKAKITRMSMKWRTKHNYTDCGVFTMLHMESYLGAEGEWKCGLAKESKQQDEQLNSLRSKFAAKIILSEFNLLRKKFMKLVQEFEQKPWEERKKTIDHAIANRDHR</sequence>
<comment type="caution">
    <text evidence="2">The sequence shown here is derived from an EMBL/GenBank/DDBJ whole genome shotgun (WGS) entry which is preliminary data.</text>
</comment>
<feature type="region of interest" description="Disordered" evidence="1">
    <location>
        <begin position="662"/>
        <end position="701"/>
    </location>
</feature>
<evidence type="ECO:0000313" key="3">
    <source>
        <dbReference type="Proteomes" id="UP001151760"/>
    </source>
</evidence>
<keyword evidence="3" id="KW-1185">Reference proteome</keyword>
<protein>
    <submittedName>
        <fullName evidence="2">Ulp1 protease family, C-terminal catalytic domain-containing protein</fullName>
    </submittedName>
</protein>
<dbReference type="PANTHER" id="PTHR34835">
    <property type="entry name" value="OS07G0283600 PROTEIN-RELATED"/>
    <property type="match status" value="1"/>
</dbReference>
<feature type="compositionally biased region" description="Basic and acidic residues" evidence="1">
    <location>
        <begin position="65"/>
        <end position="75"/>
    </location>
</feature>
<feature type="region of interest" description="Disordered" evidence="1">
    <location>
        <begin position="564"/>
        <end position="601"/>
    </location>
</feature>
<keyword evidence="2" id="KW-0645">Protease</keyword>
<feature type="region of interest" description="Disordered" evidence="1">
    <location>
        <begin position="471"/>
        <end position="500"/>
    </location>
</feature>
<feature type="region of interest" description="Disordered" evidence="1">
    <location>
        <begin position="26"/>
        <end position="51"/>
    </location>
</feature>
<feature type="compositionally biased region" description="Basic and acidic residues" evidence="1">
    <location>
        <begin position="683"/>
        <end position="696"/>
    </location>
</feature>
<dbReference type="EMBL" id="BQNB010017397">
    <property type="protein sequence ID" value="GJT62695.1"/>
    <property type="molecule type" value="Genomic_DNA"/>
</dbReference>
<dbReference type="InterPro" id="IPR038765">
    <property type="entry name" value="Papain-like_cys_pep_sf"/>
</dbReference>
<dbReference type="GO" id="GO:0008233">
    <property type="term" value="F:peptidase activity"/>
    <property type="evidence" value="ECO:0007669"/>
    <property type="project" value="UniProtKB-KW"/>
</dbReference>
<name>A0ABQ5FHA6_9ASTR</name>
<dbReference type="SUPFAM" id="SSF54001">
    <property type="entry name" value="Cysteine proteinases"/>
    <property type="match status" value="1"/>
</dbReference>
<proteinExistence type="predicted"/>
<gene>
    <name evidence="2" type="ORF">Tco_1006228</name>
</gene>
<feature type="region of interest" description="Disordered" evidence="1">
    <location>
        <begin position="138"/>
        <end position="166"/>
    </location>
</feature>
<reference evidence="2" key="1">
    <citation type="journal article" date="2022" name="Int. J. Mol. Sci.">
        <title>Draft Genome of Tanacetum Coccineum: Genomic Comparison of Closely Related Tanacetum-Family Plants.</title>
        <authorList>
            <person name="Yamashiro T."/>
            <person name="Shiraishi A."/>
            <person name="Nakayama K."/>
            <person name="Satake H."/>
        </authorList>
    </citation>
    <scope>NUCLEOTIDE SEQUENCE</scope>
</reference>
<dbReference type="Proteomes" id="UP001151760">
    <property type="component" value="Unassembled WGS sequence"/>
</dbReference>
<evidence type="ECO:0000313" key="2">
    <source>
        <dbReference type="EMBL" id="GJT62695.1"/>
    </source>
</evidence>
<organism evidence="2 3">
    <name type="scientific">Tanacetum coccineum</name>
    <dbReference type="NCBI Taxonomy" id="301880"/>
    <lineage>
        <taxon>Eukaryota</taxon>
        <taxon>Viridiplantae</taxon>
        <taxon>Streptophyta</taxon>
        <taxon>Embryophyta</taxon>
        <taxon>Tracheophyta</taxon>
        <taxon>Spermatophyta</taxon>
        <taxon>Magnoliopsida</taxon>
        <taxon>eudicotyledons</taxon>
        <taxon>Gunneridae</taxon>
        <taxon>Pentapetalae</taxon>
        <taxon>asterids</taxon>
        <taxon>campanulids</taxon>
        <taxon>Asterales</taxon>
        <taxon>Asteraceae</taxon>
        <taxon>Asteroideae</taxon>
        <taxon>Anthemideae</taxon>
        <taxon>Anthemidinae</taxon>
        <taxon>Tanacetum</taxon>
    </lineage>
</organism>
<feature type="compositionally biased region" description="Polar residues" evidence="1">
    <location>
        <begin position="572"/>
        <end position="592"/>
    </location>
</feature>
<accession>A0ABQ5FHA6</accession>
<evidence type="ECO:0000256" key="1">
    <source>
        <dbReference type="SAM" id="MobiDB-lite"/>
    </source>
</evidence>
<reference evidence="2" key="2">
    <citation type="submission" date="2022-01" db="EMBL/GenBank/DDBJ databases">
        <authorList>
            <person name="Yamashiro T."/>
            <person name="Shiraishi A."/>
            <person name="Satake H."/>
            <person name="Nakayama K."/>
        </authorList>
    </citation>
    <scope>NUCLEOTIDE SEQUENCE</scope>
</reference>